<keyword evidence="1" id="KW-0732">Signal</keyword>
<gene>
    <name evidence="2" type="ORF">ES288_A04G113600v1</name>
</gene>
<protein>
    <submittedName>
        <fullName evidence="2">Uncharacterized protein</fullName>
    </submittedName>
</protein>
<proteinExistence type="predicted"/>
<feature type="signal peptide" evidence="1">
    <location>
        <begin position="1"/>
        <end position="19"/>
    </location>
</feature>
<keyword evidence="3" id="KW-1185">Reference proteome</keyword>
<dbReference type="Proteomes" id="UP000323506">
    <property type="component" value="Chromosome A04"/>
</dbReference>
<feature type="chain" id="PRO_5023095407" evidence="1">
    <location>
        <begin position="20"/>
        <end position="51"/>
    </location>
</feature>
<evidence type="ECO:0000313" key="2">
    <source>
        <dbReference type="EMBL" id="TYH22268.1"/>
    </source>
</evidence>
<evidence type="ECO:0000313" key="3">
    <source>
        <dbReference type="Proteomes" id="UP000323506"/>
    </source>
</evidence>
<name>A0A5D2GX27_GOSDA</name>
<organism evidence="2 3">
    <name type="scientific">Gossypium darwinii</name>
    <name type="common">Darwin's cotton</name>
    <name type="synonym">Gossypium barbadense var. darwinii</name>
    <dbReference type="NCBI Taxonomy" id="34276"/>
    <lineage>
        <taxon>Eukaryota</taxon>
        <taxon>Viridiplantae</taxon>
        <taxon>Streptophyta</taxon>
        <taxon>Embryophyta</taxon>
        <taxon>Tracheophyta</taxon>
        <taxon>Spermatophyta</taxon>
        <taxon>Magnoliopsida</taxon>
        <taxon>eudicotyledons</taxon>
        <taxon>Gunneridae</taxon>
        <taxon>Pentapetalae</taxon>
        <taxon>rosids</taxon>
        <taxon>malvids</taxon>
        <taxon>Malvales</taxon>
        <taxon>Malvaceae</taxon>
        <taxon>Malvoideae</taxon>
        <taxon>Gossypium</taxon>
    </lineage>
</organism>
<reference evidence="2 3" key="1">
    <citation type="submission" date="2019-06" db="EMBL/GenBank/DDBJ databases">
        <title>WGS assembly of Gossypium darwinii.</title>
        <authorList>
            <person name="Chen Z.J."/>
            <person name="Sreedasyam A."/>
            <person name="Ando A."/>
            <person name="Song Q."/>
            <person name="De L."/>
            <person name="Hulse-Kemp A."/>
            <person name="Ding M."/>
            <person name="Ye W."/>
            <person name="Kirkbride R."/>
            <person name="Jenkins J."/>
            <person name="Plott C."/>
            <person name="Lovell J."/>
            <person name="Lin Y.-M."/>
            <person name="Vaughn R."/>
            <person name="Liu B."/>
            <person name="Li W."/>
            <person name="Simpson S."/>
            <person name="Scheffler B."/>
            <person name="Saski C."/>
            <person name="Grover C."/>
            <person name="Hu G."/>
            <person name="Conover J."/>
            <person name="Carlson J."/>
            <person name="Shu S."/>
            <person name="Boston L."/>
            <person name="Williams M."/>
            <person name="Peterson D."/>
            <person name="Mcgee K."/>
            <person name="Jones D."/>
            <person name="Wendel J."/>
            <person name="Stelly D."/>
            <person name="Grimwood J."/>
            <person name="Schmutz J."/>
        </authorList>
    </citation>
    <scope>NUCLEOTIDE SEQUENCE [LARGE SCALE GENOMIC DNA]</scope>
    <source>
        <strain evidence="2">1808015.09</strain>
    </source>
</reference>
<dbReference type="AlphaFoldDB" id="A0A5D2GX27"/>
<accession>A0A5D2GX27</accession>
<dbReference type="EMBL" id="CM017691">
    <property type="protein sequence ID" value="TYH22268.1"/>
    <property type="molecule type" value="Genomic_DNA"/>
</dbReference>
<sequence>MIVFLFFSFMLVSRKLVKVKDVLRKYEAASGKVINFLKSGIMFSSNTKKNV</sequence>
<evidence type="ECO:0000256" key="1">
    <source>
        <dbReference type="SAM" id="SignalP"/>
    </source>
</evidence>